<sequence length="94" mass="10814">MVDGRELQISQFLFDDALNDMIFSSDADYADAARHEEPFSESEVDQFTFDVEKLGITAPCRQPSRSDWQPNLDDLNSKYRTNTRRHPCLQGEPS</sequence>
<reference evidence="2 3" key="1">
    <citation type="journal article" date="2017" name="Int J Environ Stud">
        <title>Does the Miocene-Pliocene relict legume Oxytropis triphylla form nitrogen-fixing nodules with a combination of bacterial strains?</title>
        <authorList>
            <person name="Safronova V."/>
            <person name="Belimov A."/>
            <person name="Sazanova A."/>
            <person name="Kuznetsova I."/>
            <person name="Popova J."/>
            <person name="Andronov E."/>
            <person name="Verkhozina A."/>
            <person name="Tikhonovich I."/>
        </authorList>
    </citation>
    <scope>NUCLEOTIDE SEQUENCE [LARGE SCALE GENOMIC DNA]</scope>
    <source>
        <strain evidence="2 3">Tri-38</strain>
    </source>
</reference>
<protein>
    <submittedName>
        <fullName evidence="2">Uncharacterized protein</fullName>
    </submittedName>
</protein>
<name>A0A2N9W180_9HYPH</name>
<evidence type="ECO:0000256" key="1">
    <source>
        <dbReference type="SAM" id="MobiDB-lite"/>
    </source>
</evidence>
<dbReference type="AlphaFoldDB" id="A0A2N9W180"/>
<dbReference type="Proteomes" id="UP000232163">
    <property type="component" value="Unassembled WGS sequence"/>
</dbReference>
<organism evidence="2 3">
    <name type="scientific">Phyllobacterium zundukense</name>
    <dbReference type="NCBI Taxonomy" id="1867719"/>
    <lineage>
        <taxon>Bacteria</taxon>
        <taxon>Pseudomonadati</taxon>
        <taxon>Pseudomonadota</taxon>
        <taxon>Alphaproteobacteria</taxon>
        <taxon>Hyphomicrobiales</taxon>
        <taxon>Phyllobacteriaceae</taxon>
        <taxon>Phyllobacterium</taxon>
    </lineage>
</organism>
<accession>A0A2N9W180</accession>
<gene>
    <name evidence="2" type="ORF">B5P45_07355</name>
</gene>
<comment type="caution">
    <text evidence="2">The sequence shown here is derived from an EMBL/GenBank/DDBJ whole genome shotgun (WGS) entry which is preliminary data.</text>
</comment>
<proteinExistence type="predicted"/>
<evidence type="ECO:0000313" key="3">
    <source>
        <dbReference type="Proteomes" id="UP000232163"/>
    </source>
</evidence>
<feature type="region of interest" description="Disordered" evidence="1">
    <location>
        <begin position="60"/>
        <end position="94"/>
    </location>
</feature>
<dbReference type="EMBL" id="MZMT01000019">
    <property type="protein sequence ID" value="PIO45498.1"/>
    <property type="molecule type" value="Genomic_DNA"/>
</dbReference>
<evidence type="ECO:0000313" key="2">
    <source>
        <dbReference type="EMBL" id="PIO45498.1"/>
    </source>
</evidence>
<keyword evidence="3" id="KW-1185">Reference proteome</keyword>